<dbReference type="InterPro" id="IPR010107">
    <property type="entry name" value="Glutamate_decarboxylase"/>
</dbReference>
<dbReference type="GO" id="GO:0006538">
    <property type="term" value="P:L-glutamate catabolic process"/>
    <property type="evidence" value="ECO:0007669"/>
    <property type="project" value="TreeGrafter"/>
</dbReference>
<evidence type="ECO:0000313" key="3">
    <source>
        <dbReference type="Proteomes" id="UP000743370"/>
    </source>
</evidence>
<dbReference type="AlphaFoldDB" id="A0A8T0JT02"/>
<protein>
    <submittedName>
        <fullName evidence="2">Glutamate decarboxylase</fullName>
    </submittedName>
</protein>
<evidence type="ECO:0000256" key="1">
    <source>
        <dbReference type="ARBA" id="ARBA00009533"/>
    </source>
</evidence>
<dbReference type="InterPro" id="IPR015424">
    <property type="entry name" value="PyrdxlP-dep_Trfase"/>
</dbReference>
<comment type="similarity">
    <text evidence="1">Belongs to the group II decarboxylase family.</text>
</comment>
<dbReference type="PANTHER" id="PTHR43321:SF3">
    <property type="entry name" value="GLUTAMATE DECARBOXYLASE"/>
    <property type="match status" value="1"/>
</dbReference>
<comment type="caution">
    <text evidence="2">The sequence shown here is derived from an EMBL/GenBank/DDBJ whole genome shotgun (WGS) entry which is preliminary data.</text>
</comment>
<organism evidence="2 3">
    <name type="scientific">Phaseolus angularis</name>
    <name type="common">Azuki bean</name>
    <name type="synonym">Vigna angularis</name>
    <dbReference type="NCBI Taxonomy" id="3914"/>
    <lineage>
        <taxon>Eukaryota</taxon>
        <taxon>Viridiplantae</taxon>
        <taxon>Streptophyta</taxon>
        <taxon>Embryophyta</taxon>
        <taxon>Tracheophyta</taxon>
        <taxon>Spermatophyta</taxon>
        <taxon>Magnoliopsida</taxon>
        <taxon>eudicotyledons</taxon>
        <taxon>Gunneridae</taxon>
        <taxon>Pentapetalae</taxon>
        <taxon>rosids</taxon>
        <taxon>fabids</taxon>
        <taxon>Fabales</taxon>
        <taxon>Fabaceae</taxon>
        <taxon>Papilionoideae</taxon>
        <taxon>50 kb inversion clade</taxon>
        <taxon>NPAAA clade</taxon>
        <taxon>indigoferoid/millettioid clade</taxon>
        <taxon>Phaseoleae</taxon>
        <taxon>Vigna</taxon>
    </lineage>
</organism>
<name>A0A8T0JT02_PHAAN</name>
<reference evidence="2 3" key="1">
    <citation type="submission" date="2020-05" db="EMBL/GenBank/DDBJ databases">
        <title>Vigna angularis (adzuki bean) Var. LongXiaoDou No. 4 denovo assembly.</title>
        <authorList>
            <person name="Xiang H."/>
        </authorList>
    </citation>
    <scope>NUCLEOTIDE SEQUENCE [LARGE SCALE GENOMIC DNA]</scope>
    <source>
        <tissue evidence="2">Leaf</tissue>
    </source>
</reference>
<dbReference type="GO" id="GO:0030170">
    <property type="term" value="F:pyridoxal phosphate binding"/>
    <property type="evidence" value="ECO:0007669"/>
    <property type="project" value="InterPro"/>
</dbReference>
<dbReference type="Proteomes" id="UP000743370">
    <property type="component" value="Unassembled WGS sequence"/>
</dbReference>
<dbReference type="GO" id="GO:0004351">
    <property type="term" value="F:glutamate decarboxylase activity"/>
    <property type="evidence" value="ECO:0007669"/>
    <property type="project" value="InterPro"/>
</dbReference>
<dbReference type="PANTHER" id="PTHR43321">
    <property type="entry name" value="GLUTAMATE DECARBOXYLASE"/>
    <property type="match status" value="1"/>
</dbReference>
<gene>
    <name evidence="2" type="ORF">HKW66_Vig0171050</name>
</gene>
<dbReference type="SUPFAM" id="SSF53383">
    <property type="entry name" value="PLP-dependent transferases"/>
    <property type="match status" value="1"/>
</dbReference>
<dbReference type="EMBL" id="JABFOF010000009">
    <property type="protein sequence ID" value="KAG2380326.1"/>
    <property type="molecule type" value="Genomic_DNA"/>
</dbReference>
<proteinExistence type="inferred from homology"/>
<accession>A0A8T0JT02</accession>
<evidence type="ECO:0000313" key="2">
    <source>
        <dbReference type="EMBL" id="KAG2380326.1"/>
    </source>
</evidence>
<sequence length="107" mass="11559">MFVFPLCNALIIDVQGASDTGGHLPSLYSVLPDEHIDNGELGQNAHLFHAEIGEDGNVVGARTVGSSEAMMLAGLAFKNWQNKHKAKRLEASNLSLVLHLGLMKPWP</sequence>
<dbReference type="GO" id="GO:0005829">
    <property type="term" value="C:cytosol"/>
    <property type="evidence" value="ECO:0007669"/>
    <property type="project" value="TreeGrafter"/>
</dbReference>